<feature type="signal peptide" evidence="1">
    <location>
        <begin position="1"/>
        <end position="16"/>
    </location>
</feature>
<evidence type="ECO:0000313" key="3">
    <source>
        <dbReference type="Proteomes" id="UP000184267"/>
    </source>
</evidence>
<accession>A0A1M2VTC5</accession>
<reference evidence="2 3" key="1">
    <citation type="submission" date="2016-10" db="EMBL/GenBank/DDBJ databases">
        <title>Genome sequence of the basidiomycete white-rot fungus Trametes pubescens.</title>
        <authorList>
            <person name="Makela M.R."/>
            <person name="Granchi Z."/>
            <person name="Peng M."/>
            <person name="De Vries R.P."/>
            <person name="Grigoriev I."/>
            <person name="Riley R."/>
            <person name="Hilden K."/>
        </authorList>
    </citation>
    <scope>NUCLEOTIDE SEQUENCE [LARGE SCALE GENOMIC DNA]</scope>
    <source>
        <strain evidence="2 3">FBCC735</strain>
    </source>
</reference>
<keyword evidence="1" id="KW-0732">Signal</keyword>
<gene>
    <name evidence="2" type="ORF">TRAPUB_12712</name>
</gene>
<dbReference type="Proteomes" id="UP000184267">
    <property type="component" value="Unassembled WGS sequence"/>
</dbReference>
<sequence length="527" mass="59757">MRQLLILDILELVCELLDDVATVLSFSVVSRVLRPVALKRLLRMRPVALVDERSVRAFHGFVFTDPESCLAFIRALDIRILKLEEHARQDIAQYILDLLERATHLKSLTLPHPKYTFQCLADLRIPAAISRLTTLRELGLLGECDEVEAIIKSTRSVSSLRVLRVSLSSLPVFDGEDGIPTAEFDALMCHLAPTLEFLDITERTMLFREKGAQYSALRSLRMGMDQGILRTDILVHKFPALDGTLSLGPMYELEEDVPNQWRIREANKERQRRRSWAHLDRVIGDMLSVFVLGLTCPVRHLVLDMHHTLHLTEHLVDILRTTPPTHLKLTIVLCYGPRVRPELFPPEVIPRLTHLALVLVYAIPQAQYRLVEGEAVATMQWRELLSKIVEAIRPLRLTHLRILVWVNIKSAHGFNGSVSYSEDFVRAIVILDHQQVAKELMDAVPSLQYVFLSVGSQFNVLGAVPRDLVKRGPWLAQSAWKNMRNGPLPSEDLQKLDEDVIGRMLADEDLALSARDNVGHYACAPTL</sequence>
<evidence type="ECO:0000256" key="1">
    <source>
        <dbReference type="SAM" id="SignalP"/>
    </source>
</evidence>
<dbReference type="AlphaFoldDB" id="A0A1M2VTC5"/>
<feature type="chain" id="PRO_5012024635" description="F-box domain-containing protein" evidence="1">
    <location>
        <begin position="17"/>
        <end position="527"/>
    </location>
</feature>
<protein>
    <recommendedName>
        <fullName evidence="4">F-box domain-containing protein</fullName>
    </recommendedName>
</protein>
<organism evidence="2 3">
    <name type="scientific">Trametes pubescens</name>
    <name type="common">White-rot fungus</name>
    <dbReference type="NCBI Taxonomy" id="154538"/>
    <lineage>
        <taxon>Eukaryota</taxon>
        <taxon>Fungi</taxon>
        <taxon>Dikarya</taxon>
        <taxon>Basidiomycota</taxon>
        <taxon>Agaricomycotina</taxon>
        <taxon>Agaricomycetes</taxon>
        <taxon>Polyporales</taxon>
        <taxon>Polyporaceae</taxon>
        <taxon>Trametes</taxon>
    </lineage>
</organism>
<dbReference type="OMA" id="CITISRR"/>
<name>A0A1M2VTC5_TRAPU</name>
<keyword evidence="3" id="KW-1185">Reference proteome</keyword>
<comment type="caution">
    <text evidence="2">The sequence shown here is derived from an EMBL/GenBank/DDBJ whole genome shotgun (WGS) entry which is preliminary data.</text>
</comment>
<dbReference type="OrthoDB" id="2757774at2759"/>
<proteinExistence type="predicted"/>
<evidence type="ECO:0008006" key="4">
    <source>
        <dbReference type="Google" id="ProtNLM"/>
    </source>
</evidence>
<evidence type="ECO:0000313" key="2">
    <source>
        <dbReference type="EMBL" id="OJT10770.1"/>
    </source>
</evidence>
<dbReference type="EMBL" id="MNAD01000735">
    <property type="protein sequence ID" value="OJT10770.1"/>
    <property type="molecule type" value="Genomic_DNA"/>
</dbReference>